<dbReference type="RefSeq" id="WP_173199180.1">
    <property type="nucleotide sequence ID" value="NZ_JABFCX010000003.1"/>
</dbReference>
<protein>
    <submittedName>
        <fullName evidence="3">Glycosyltransferase family 9 protein</fullName>
    </submittedName>
</protein>
<dbReference type="PANTHER" id="PTHR30160:SF1">
    <property type="entry name" value="LIPOPOLYSACCHARIDE 1,2-N-ACETYLGLUCOSAMINETRANSFERASE-RELATED"/>
    <property type="match status" value="1"/>
</dbReference>
<keyword evidence="2 3" id="KW-0808">Transferase</keyword>
<name>A0A7Y3W5R0_9PROT</name>
<dbReference type="EMBL" id="JABFCX010000003">
    <property type="protein sequence ID" value="NNU16582.1"/>
    <property type="molecule type" value="Genomic_DNA"/>
</dbReference>
<dbReference type="GO" id="GO:0008713">
    <property type="term" value="F:ADP-heptose-lipopolysaccharide heptosyltransferase activity"/>
    <property type="evidence" value="ECO:0007669"/>
    <property type="project" value="TreeGrafter"/>
</dbReference>
<organism evidence="3 4">
    <name type="scientific">Parvularcula mediterranea</name>
    <dbReference type="NCBI Taxonomy" id="2732508"/>
    <lineage>
        <taxon>Bacteria</taxon>
        <taxon>Pseudomonadati</taxon>
        <taxon>Pseudomonadota</taxon>
        <taxon>Alphaproteobacteria</taxon>
        <taxon>Parvularculales</taxon>
        <taxon>Parvularculaceae</taxon>
        <taxon>Parvularcula</taxon>
    </lineage>
</organism>
<evidence type="ECO:0000313" key="3">
    <source>
        <dbReference type="EMBL" id="NNU16582.1"/>
    </source>
</evidence>
<comment type="caution">
    <text evidence="3">The sequence shown here is derived from an EMBL/GenBank/DDBJ whole genome shotgun (WGS) entry which is preliminary data.</text>
</comment>
<reference evidence="3 4" key="1">
    <citation type="submission" date="2020-05" db="EMBL/GenBank/DDBJ databases">
        <title>Parvularcula mediterraneae sp. nov., isolated from polypropylene straw from shallow seawater of the seashore of Laganas in Zakynthos island, Greece.</title>
        <authorList>
            <person name="Szabo I."/>
            <person name="Al-Omari J."/>
            <person name="Rado J."/>
            <person name="Szerdahelyi G.S."/>
        </authorList>
    </citation>
    <scope>NUCLEOTIDE SEQUENCE [LARGE SCALE GENOMIC DNA]</scope>
    <source>
        <strain evidence="3 4">ZS-1/3</strain>
    </source>
</reference>
<dbReference type="InterPro" id="IPR051199">
    <property type="entry name" value="LPS_LOS_Heptosyltrfase"/>
</dbReference>
<dbReference type="AlphaFoldDB" id="A0A7Y3W5R0"/>
<dbReference type="GO" id="GO:0005829">
    <property type="term" value="C:cytosol"/>
    <property type="evidence" value="ECO:0007669"/>
    <property type="project" value="TreeGrafter"/>
</dbReference>
<dbReference type="Gene3D" id="3.40.50.2000">
    <property type="entry name" value="Glycogen Phosphorylase B"/>
    <property type="match status" value="2"/>
</dbReference>
<dbReference type="PANTHER" id="PTHR30160">
    <property type="entry name" value="TETRAACYLDISACCHARIDE 4'-KINASE-RELATED"/>
    <property type="match status" value="1"/>
</dbReference>
<proteinExistence type="predicted"/>
<gene>
    <name evidence="3" type="ORF">HK107_09645</name>
</gene>
<dbReference type="SUPFAM" id="SSF53756">
    <property type="entry name" value="UDP-Glycosyltransferase/glycogen phosphorylase"/>
    <property type="match status" value="1"/>
</dbReference>
<sequence length="341" mass="36320">MKSRGMRGGASRVLVIKREGLRSFVEAEPAFEAIRRAHPDATIDLVTGAALQRLAKASPFFDRVVATRQSMQPAERKEFGNQLKRVGYTVAYDLDGTSDSSAIRAAMKGFRGPNWVAPKKASNETRRHLAPSPFAGPAVRKLLKDSGLPLEERLPRLSWLDGEDKGSANLDPSWFGLTGPFALFVPAANPAHRWPADYYATVAAAMAGEGMTPVIVGSQELGTFAYDVMQASMEMQGPEGRGAVDLTGKADAAQLAVLAKHARFFLAGPCEELHLVAAAGTPGVILVPSSEDLTSDALYGREVVKLTAANMKSLTPELAVRTLKNMGLIRGGSASGGRAFA</sequence>
<dbReference type="Proteomes" id="UP000536835">
    <property type="component" value="Unassembled WGS sequence"/>
</dbReference>
<evidence type="ECO:0000256" key="1">
    <source>
        <dbReference type="ARBA" id="ARBA00022676"/>
    </source>
</evidence>
<dbReference type="InterPro" id="IPR002201">
    <property type="entry name" value="Glyco_trans_9"/>
</dbReference>
<evidence type="ECO:0000256" key="2">
    <source>
        <dbReference type="ARBA" id="ARBA00022679"/>
    </source>
</evidence>
<dbReference type="GO" id="GO:0009244">
    <property type="term" value="P:lipopolysaccharide core region biosynthetic process"/>
    <property type="evidence" value="ECO:0007669"/>
    <property type="project" value="TreeGrafter"/>
</dbReference>
<accession>A0A7Y3W5R0</accession>
<dbReference type="Pfam" id="PF01075">
    <property type="entry name" value="Glyco_transf_9"/>
    <property type="match status" value="1"/>
</dbReference>
<dbReference type="CDD" id="cd03789">
    <property type="entry name" value="GT9_LPS_heptosyltransferase"/>
    <property type="match status" value="1"/>
</dbReference>
<keyword evidence="4" id="KW-1185">Reference proteome</keyword>
<evidence type="ECO:0000313" key="4">
    <source>
        <dbReference type="Proteomes" id="UP000536835"/>
    </source>
</evidence>
<keyword evidence="1" id="KW-0328">Glycosyltransferase</keyword>